<proteinExistence type="predicted"/>
<evidence type="ECO:0000256" key="1">
    <source>
        <dbReference type="SAM" id="SignalP"/>
    </source>
</evidence>
<gene>
    <name evidence="2" type="ORF">C6P64_16670</name>
</gene>
<comment type="caution">
    <text evidence="2">The sequence shown here is derived from an EMBL/GenBank/DDBJ whole genome shotgun (WGS) entry which is preliminary data.</text>
</comment>
<accession>A0A2S9K0V4</accession>
<evidence type="ECO:0000313" key="2">
    <source>
        <dbReference type="EMBL" id="PRD63997.1"/>
    </source>
</evidence>
<name>A0A2S9K0V4_9BURK</name>
<feature type="signal peptide" evidence="1">
    <location>
        <begin position="1"/>
        <end position="20"/>
    </location>
</feature>
<evidence type="ECO:0008006" key="4">
    <source>
        <dbReference type="Google" id="ProtNLM"/>
    </source>
</evidence>
<organism evidence="2 3">
    <name type="scientific">Malikia granosa</name>
    <dbReference type="NCBI Taxonomy" id="263067"/>
    <lineage>
        <taxon>Bacteria</taxon>
        <taxon>Pseudomonadati</taxon>
        <taxon>Pseudomonadota</taxon>
        <taxon>Betaproteobacteria</taxon>
        <taxon>Burkholderiales</taxon>
        <taxon>Comamonadaceae</taxon>
        <taxon>Malikia</taxon>
    </lineage>
</organism>
<protein>
    <recommendedName>
        <fullName evidence="4">Lipoprotein</fullName>
    </recommendedName>
</protein>
<dbReference type="EMBL" id="PVLQ01000106">
    <property type="protein sequence ID" value="PRD63997.1"/>
    <property type="molecule type" value="Genomic_DNA"/>
</dbReference>
<dbReference type="OrthoDB" id="8687012at2"/>
<dbReference type="AlphaFoldDB" id="A0A2S9K0V4"/>
<keyword evidence="1" id="KW-0732">Signal</keyword>
<sequence length="146" mass="15538">MKLRLLALSVLIVATTGCSTITQDSSQSLALTSSYQGQPVEAECKLSNDKGQWNSKTPSNVMVRKSNEDLDVTCKKDGVPDGLLKAVSRAAGSMWGNIIFGGGIGAIIDHNKGTGYDYPNQLPVRMGESVVVDKKTENPQPVAQAK</sequence>
<evidence type="ECO:0000313" key="3">
    <source>
        <dbReference type="Proteomes" id="UP000238589"/>
    </source>
</evidence>
<keyword evidence="3" id="KW-1185">Reference proteome</keyword>
<feature type="chain" id="PRO_5015702616" description="Lipoprotein" evidence="1">
    <location>
        <begin position="21"/>
        <end position="146"/>
    </location>
</feature>
<reference evidence="2 3" key="1">
    <citation type="submission" date="2018-03" db="EMBL/GenBank/DDBJ databases">
        <title>Comparative genomics illustrates the genes involved in a hyperalkaliphilic mechanisms of Serpentinomonas isolated from highly-alkaline calcium-rich serpentinized springs.</title>
        <authorList>
            <person name="Suzuki S."/>
            <person name="Ishii S."/>
            <person name="Walworth N."/>
            <person name="Bird L."/>
            <person name="Kuenen J.G."/>
            <person name="Nealson K.H."/>
        </authorList>
    </citation>
    <scope>NUCLEOTIDE SEQUENCE [LARGE SCALE GENOMIC DNA]</scope>
    <source>
        <strain evidence="2 3">P1</strain>
    </source>
</reference>
<dbReference type="Proteomes" id="UP000238589">
    <property type="component" value="Unassembled WGS sequence"/>
</dbReference>
<dbReference type="RefSeq" id="WP_105749668.1">
    <property type="nucleotide sequence ID" value="NZ_PVLQ01000106.1"/>
</dbReference>
<dbReference type="PROSITE" id="PS51257">
    <property type="entry name" value="PROKAR_LIPOPROTEIN"/>
    <property type="match status" value="1"/>
</dbReference>